<dbReference type="RefSeq" id="XP_043034632.1">
    <property type="nucleotide sequence ID" value="XM_043177843.1"/>
</dbReference>
<reference evidence="1" key="1">
    <citation type="submission" date="2020-11" db="EMBL/GenBank/DDBJ databases">
        <title>Adaptations for nitrogen fixation in a non-lichenized fungal sporocarp promotes dispersal by wood-feeding termites.</title>
        <authorList>
            <consortium name="DOE Joint Genome Institute"/>
            <person name="Koch R.A."/>
            <person name="Yoon G."/>
            <person name="Arayal U."/>
            <person name="Lail K."/>
            <person name="Amirebrahimi M."/>
            <person name="Labutti K."/>
            <person name="Lipzen A."/>
            <person name="Riley R."/>
            <person name="Barry K."/>
            <person name="Henrissat B."/>
            <person name="Grigoriev I.V."/>
            <person name="Herr J.R."/>
            <person name="Aime M.C."/>
        </authorList>
    </citation>
    <scope>NUCLEOTIDE SEQUENCE</scope>
    <source>
        <strain evidence="1">MCA 3950</strain>
    </source>
</reference>
<accession>A0A9P7VIG5</accession>
<dbReference type="GeneID" id="66100130"/>
<name>A0A9P7VIG5_9AGAR</name>
<gene>
    <name evidence="1" type="ORF">BT62DRAFT_1011934</name>
</gene>
<comment type="caution">
    <text evidence="1">The sequence shown here is derived from an EMBL/GenBank/DDBJ whole genome shotgun (WGS) entry which is preliminary data.</text>
</comment>
<dbReference type="OrthoDB" id="2956964at2759"/>
<evidence type="ECO:0000313" key="2">
    <source>
        <dbReference type="Proteomes" id="UP000812287"/>
    </source>
</evidence>
<dbReference type="Proteomes" id="UP000812287">
    <property type="component" value="Unassembled WGS sequence"/>
</dbReference>
<dbReference type="AlphaFoldDB" id="A0A9P7VIG5"/>
<evidence type="ECO:0000313" key="1">
    <source>
        <dbReference type="EMBL" id="KAG7441132.1"/>
    </source>
</evidence>
<keyword evidence="2" id="KW-1185">Reference proteome</keyword>
<proteinExistence type="predicted"/>
<dbReference type="EMBL" id="MU250563">
    <property type="protein sequence ID" value="KAG7441132.1"/>
    <property type="molecule type" value="Genomic_DNA"/>
</dbReference>
<organism evidence="1 2">
    <name type="scientific">Guyanagaster necrorhizus</name>
    <dbReference type="NCBI Taxonomy" id="856835"/>
    <lineage>
        <taxon>Eukaryota</taxon>
        <taxon>Fungi</taxon>
        <taxon>Dikarya</taxon>
        <taxon>Basidiomycota</taxon>
        <taxon>Agaricomycotina</taxon>
        <taxon>Agaricomycetes</taxon>
        <taxon>Agaricomycetidae</taxon>
        <taxon>Agaricales</taxon>
        <taxon>Marasmiineae</taxon>
        <taxon>Physalacriaceae</taxon>
        <taxon>Guyanagaster</taxon>
    </lineage>
</organism>
<sequence>MVEGMTVGMLMTTRRNVTDYSIDDAFYMKTLVLATFISTLALSSALASTCATREEAHPTAPLLGEECGGFAYEEDQSTVFTGIDIVILGAENLKCCSLSDGRSDKQKHGEGARQIVFSIYCPSQHEGVIELGRRDTTELLLANPTPILDFKGRRLQLLPLHYTTCS</sequence>
<protein>
    <submittedName>
        <fullName evidence="1">Uncharacterized protein</fullName>
    </submittedName>
</protein>